<dbReference type="Gene3D" id="3.40.1280.10">
    <property type="match status" value="1"/>
</dbReference>
<protein>
    <recommendedName>
        <fullName evidence="6">tRNA (cytidine(34)-2'-O)-methyltransferase</fullName>
        <ecNumber evidence="6">2.1.1.207</ecNumber>
    </recommendedName>
    <alternativeName>
        <fullName evidence="6">tRNA (cytidine/uridine-2'-O-)-methyltransferase TrmL</fullName>
    </alternativeName>
</protein>
<accession>A0A1C4C190</accession>
<evidence type="ECO:0000256" key="5">
    <source>
        <dbReference type="ARBA" id="ARBA00022694"/>
    </source>
</evidence>
<dbReference type="GO" id="GO:0003723">
    <property type="term" value="F:RNA binding"/>
    <property type="evidence" value="ECO:0007669"/>
    <property type="project" value="InterPro"/>
</dbReference>
<comment type="function">
    <text evidence="6">Methylates the ribose at the nucleotide 34 wobble position in the two leucyl isoacceptors tRNA(Leu)(CmAA) and tRNA(Leu)(cmnm5UmAA). Catalyzes the methyl transfer from S-adenosyl-L-methionine to the 2'-OH of the wobble nucleotide.</text>
</comment>
<dbReference type="PANTHER" id="PTHR42971:SF1">
    <property type="entry name" value="TRNA (CYTIDINE(34)-2'-O)-METHYLTRANSFERASE"/>
    <property type="match status" value="1"/>
</dbReference>
<dbReference type="FunFam" id="3.40.1280.10:FF:000002">
    <property type="entry name" value="Peptidylprolyl isomerase"/>
    <property type="match status" value="1"/>
</dbReference>
<dbReference type="AlphaFoldDB" id="A0A1C4C190"/>
<dbReference type="HAMAP" id="MF_01885">
    <property type="entry name" value="tRNA_methyltr_TrmL"/>
    <property type="match status" value="1"/>
</dbReference>
<comment type="similarity">
    <text evidence="6">Belongs to the class IV-like SAM-binding methyltransferase superfamily. RNA methyltransferase TrmH family. TrmL subfamily.</text>
</comment>
<sequence length="161" mass="18481">MSTLALNIVLFEPEIPANTGNIIRLCANTGFNLHIIEPMGFFWDDKKLRRAGLDYQEFVDVKRYKNFNCFMDENQIDLQTQLYALTTKGQKPHSEVNYKSNDFLMFGPETRGLPATILDLLPQNKKIRIPMLATSRSMNLSNSVAVVVYESWRQLNYVGAK</sequence>
<dbReference type="GO" id="GO:0002132">
    <property type="term" value="P:wobble position uridine ribose methylation"/>
    <property type="evidence" value="ECO:0007669"/>
    <property type="project" value="TreeGrafter"/>
</dbReference>
<evidence type="ECO:0000313" key="10">
    <source>
        <dbReference type="Proteomes" id="UP000199670"/>
    </source>
</evidence>
<evidence type="ECO:0000256" key="2">
    <source>
        <dbReference type="ARBA" id="ARBA00022603"/>
    </source>
</evidence>
<name>A0A1C4C190_9GAMM</name>
<dbReference type="InterPro" id="IPR029028">
    <property type="entry name" value="Alpha/beta_knot_MTases"/>
</dbReference>
<keyword evidence="2 6" id="KW-0489">Methyltransferase</keyword>
<evidence type="ECO:0000256" key="7">
    <source>
        <dbReference type="PIRSR" id="PIRSR029256-1"/>
    </source>
</evidence>
<dbReference type="NCBIfam" id="TIGR00185">
    <property type="entry name" value="tRNA_yibK_trmL"/>
    <property type="match status" value="1"/>
</dbReference>
<dbReference type="GO" id="GO:0002131">
    <property type="term" value="P:wobble position cytosine ribose methylation"/>
    <property type="evidence" value="ECO:0007669"/>
    <property type="project" value="TreeGrafter"/>
</dbReference>
<dbReference type="EMBL" id="FMAQ01000006">
    <property type="protein sequence ID" value="SCC12865.1"/>
    <property type="molecule type" value="Genomic_DNA"/>
</dbReference>
<dbReference type="EC" id="2.1.1.207" evidence="6"/>
<evidence type="ECO:0000256" key="1">
    <source>
        <dbReference type="ARBA" id="ARBA00022490"/>
    </source>
</evidence>
<evidence type="ECO:0000256" key="3">
    <source>
        <dbReference type="ARBA" id="ARBA00022679"/>
    </source>
</evidence>
<feature type="domain" description="tRNA/rRNA methyltransferase SpoU type" evidence="8">
    <location>
        <begin position="6"/>
        <end position="149"/>
    </location>
</feature>
<dbReference type="GO" id="GO:0042802">
    <property type="term" value="F:identical protein binding"/>
    <property type="evidence" value="ECO:0007669"/>
    <property type="project" value="UniProtKB-ARBA"/>
</dbReference>
<feature type="binding site" evidence="6 7">
    <location>
        <position position="129"/>
    </location>
    <ligand>
        <name>S-adenosyl-L-methionine</name>
        <dbReference type="ChEBI" id="CHEBI:59789"/>
    </ligand>
</feature>
<keyword evidence="3 6" id="KW-0808">Transferase</keyword>
<dbReference type="InterPro" id="IPR016914">
    <property type="entry name" value="TrmL"/>
</dbReference>
<comment type="subunit">
    <text evidence="6">Homodimer.</text>
</comment>
<dbReference type="OrthoDB" id="9789043at2"/>
<gene>
    <name evidence="6" type="primary">trmL</name>
    <name evidence="9" type="ORF">GA0061081_10699</name>
</gene>
<keyword evidence="4 6" id="KW-0949">S-adenosyl-L-methionine</keyword>
<dbReference type="STRING" id="1798182.GA0061081_10699"/>
<evidence type="ECO:0000259" key="8">
    <source>
        <dbReference type="Pfam" id="PF00588"/>
    </source>
</evidence>
<dbReference type="Pfam" id="PF00588">
    <property type="entry name" value="SpoU_methylase"/>
    <property type="match status" value="1"/>
</dbReference>
<feature type="binding site" evidence="6 7">
    <location>
        <position position="107"/>
    </location>
    <ligand>
        <name>S-adenosyl-L-methionine</name>
        <dbReference type="ChEBI" id="CHEBI:59789"/>
    </ligand>
</feature>
<dbReference type="GO" id="GO:0141098">
    <property type="term" value="F:tRNA (cytidine(34)-2'-O)-methyltransferase activity"/>
    <property type="evidence" value="ECO:0007669"/>
    <property type="project" value="RHEA"/>
</dbReference>
<reference evidence="10" key="1">
    <citation type="submission" date="2016-08" db="EMBL/GenBank/DDBJ databases">
        <authorList>
            <person name="Varghese N."/>
            <person name="Submissions Spin"/>
        </authorList>
    </citation>
    <scope>NUCLEOTIDE SEQUENCE [LARGE SCALE GENOMIC DNA]</scope>
    <source>
        <strain evidence="10">R-53248</strain>
    </source>
</reference>
<evidence type="ECO:0000256" key="6">
    <source>
        <dbReference type="HAMAP-Rule" id="MF_01885"/>
    </source>
</evidence>
<evidence type="ECO:0000313" key="9">
    <source>
        <dbReference type="EMBL" id="SCC12865.1"/>
    </source>
</evidence>
<dbReference type="InterPro" id="IPR001537">
    <property type="entry name" value="SpoU_MeTrfase"/>
</dbReference>
<dbReference type="PIRSF" id="PIRSF029256">
    <property type="entry name" value="SpoU_TrmH_prd"/>
    <property type="match status" value="1"/>
</dbReference>
<keyword evidence="5 6" id="KW-0819">tRNA processing</keyword>
<dbReference type="Proteomes" id="UP000199670">
    <property type="component" value="Unassembled WGS sequence"/>
</dbReference>
<proteinExistence type="inferred from homology"/>
<comment type="subcellular location">
    <subcellularLocation>
        <location evidence="6">Cytoplasm</location>
    </subcellularLocation>
</comment>
<dbReference type="GO" id="GO:0141102">
    <property type="term" value="F:tRNA (5-carboxymethylaminomethyluridine(34)-2'-O)-methyltransferase activity"/>
    <property type="evidence" value="ECO:0007669"/>
    <property type="project" value="RHEA"/>
</dbReference>
<feature type="binding site" evidence="6 7">
    <location>
        <position position="85"/>
    </location>
    <ligand>
        <name>S-adenosyl-L-methionine</name>
        <dbReference type="ChEBI" id="CHEBI:59789"/>
    </ligand>
</feature>
<comment type="catalytic activity">
    <reaction evidence="6">
        <text>5-carboxymethylaminomethyluridine(34) in tRNA(Leu) + S-adenosyl-L-methionine = 5-carboxymethylaminomethyl-2'-O-methyluridine(34) in tRNA(Leu) + S-adenosyl-L-homocysteine + H(+)</text>
        <dbReference type="Rhea" id="RHEA:43088"/>
        <dbReference type="Rhea" id="RHEA-COMP:10333"/>
        <dbReference type="Rhea" id="RHEA-COMP:10334"/>
        <dbReference type="ChEBI" id="CHEBI:15378"/>
        <dbReference type="ChEBI" id="CHEBI:57856"/>
        <dbReference type="ChEBI" id="CHEBI:59789"/>
        <dbReference type="ChEBI" id="CHEBI:74508"/>
        <dbReference type="ChEBI" id="CHEBI:74511"/>
        <dbReference type="EC" id="2.1.1.207"/>
    </reaction>
</comment>
<organism evidence="9 10">
    <name type="scientific">Gilliamella bombicola</name>
    <dbReference type="NCBI Taxonomy" id="1798182"/>
    <lineage>
        <taxon>Bacteria</taxon>
        <taxon>Pseudomonadati</taxon>
        <taxon>Pseudomonadota</taxon>
        <taxon>Gammaproteobacteria</taxon>
        <taxon>Orbales</taxon>
        <taxon>Orbaceae</taxon>
        <taxon>Gilliamella</taxon>
    </lineage>
</organism>
<feature type="binding site" evidence="6 7">
    <location>
        <position position="137"/>
    </location>
    <ligand>
        <name>S-adenosyl-L-methionine</name>
        <dbReference type="ChEBI" id="CHEBI:59789"/>
    </ligand>
</feature>
<keyword evidence="1 6" id="KW-0963">Cytoplasm</keyword>
<dbReference type="PANTHER" id="PTHR42971">
    <property type="entry name" value="TRNA (CYTIDINE(34)-2'-O)-METHYLTRANSFERASE"/>
    <property type="match status" value="1"/>
</dbReference>
<dbReference type="InterPro" id="IPR029026">
    <property type="entry name" value="tRNA_m1G_MTases_N"/>
</dbReference>
<dbReference type="SUPFAM" id="SSF75217">
    <property type="entry name" value="alpha/beta knot"/>
    <property type="match status" value="1"/>
</dbReference>
<keyword evidence="10" id="KW-1185">Reference proteome</keyword>
<comment type="catalytic activity">
    <reaction evidence="6">
        <text>cytidine(34) in tRNA + S-adenosyl-L-methionine = 2'-O-methylcytidine(34) in tRNA + S-adenosyl-L-homocysteine + H(+)</text>
        <dbReference type="Rhea" id="RHEA:43084"/>
        <dbReference type="Rhea" id="RHEA-COMP:10331"/>
        <dbReference type="Rhea" id="RHEA-COMP:10332"/>
        <dbReference type="ChEBI" id="CHEBI:15378"/>
        <dbReference type="ChEBI" id="CHEBI:57856"/>
        <dbReference type="ChEBI" id="CHEBI:59789"/>
        <dbReference type="ChEBI" id="CHEBI:74495"/>
        <dbReference type="ChEBI" id="CHEBI:82748"/>
        <dbReference type="EC" id="2.1.1.207"/>
    </reaction>
</comment>
<dbReference type="RefSeq" id="WP_091348758.1">
    <property type="nucleotide sequence ID" value="NZ_FMAQ01000006.1"/>
</dbReference>
<evidence type="ECO:0000256" key="4">
    <source>
        <dbReference type="ARBA" id="ARBA00022691"/>
    </source>
</evidence>
<dbReference type="CDD" id="cd18094">
    <property type="entry name" value="SpoU-like_TrmL"/>
    <property type="match status" value="1"/>
</dbReference>
<dbReference type="GO" id="GO:0005737">
    <property type="term" value="C:cytoplasm"/>
    <property type="evidence" value="ECO:0007669"/>
    <property type="project" value="UniProtKB-SubCell"/>
</dbReference>